<sequence length="543" mass="63153">MGPLGNELPMCCCCYEHVCAKSLWCEYLWMGRPEVYGDMLRDCFNISWAQTNTSNYQICEICITQLRNAANFKQKVLDSQAQLRMQLLGMYYHESHEWDGSTGLIPRDVAQPLKVEKIEIEVHSITEPATDLDAPEDNVGYHNDQCGDIWNGGGDTSSNGINRKKLKKTRENSDVKVSNYINHRQNVGLILEHSTILPFKSCKGYFNCFYCKKQYASFDQLKSHVNELHDNISFKSILKSIYRPRDRIRADVSDINCRLCKKNIDTIDNLIQHLTDAHNVKFNFDSDSVKPADCILGYDLSDGKYRCNQCKAEFFFFKTLTNHMNEHSTDHVCDVCGRCFLLADRLRAHVRIHKESAVKCDYCGKICNSKMLLRSHIRSKHKKLLFMCSICNKTFPSSRKRVEHLEEVHKRKPLNLTCKICLKKFDYHTLYSHMRSEHLHVNREPRYACAVCGTMFRTKDGLTNHMVVHSGEKNYECEICHKKYARRKTLTQHLRIHMNDRRFACGACAQAFVQKCSLKNHIRVHHSDMDYEQLIIDKKFNAK</sequence>
<dbReference type="EMBL" id="ODYU01006008">
    <property type="protein sequence ID" value="SOQ47480.1"/>
    <property type="molecule type" value="Genomic_DNA"/>
</dbReference>
<keyword evidence="5" id="KW-0862">Zinc</keyword>
<evidence type="ECO:0000256" key="4">
    <source>
        <dbReference type="ARBA" id="ARBA00022771"/>
    </source>
</evidence>
<feature type="domain" description="C2H2-type" evidence="8">
    <location>
        <begin position="386"/>
        <end position="414"/>
    </location>
</feature>
<dbReference type="SUPFAM" id="SSF57667">
    <property type="entry name" value="beta-beta-alpha zinc fingers"/>
    <property type="match status" value="4"/>
</dbReference>
<feature type="domain" description="C2H2-type" evidence="8">
    <location>
        <begin position="447"/>
        <end position="474"/>
    </location>
</feature>
<dbReference type="Gene3D" id="3.30.160.60">
    <property type="entry name" value="Classic Zinc Finger"/>
    <property type="match status" value="6"/>
</dbReference>
<dbReference type="PROSITE" id="PS00028">
    <property type="entry name" value="ZINC_FINGER_C2H2_1"/>
    <property type="match status" value="9"/>
</dbReference>
<keyword evidence="2" id="KW-0479">Metal-binding</keyword>
<keyword evidence="3" id="KW-0677">Repeat</keyword>
<protein>
    <submittedName>
        <fullName evidence="9">SFRICE_017335</fullName>
    </submittedName>
</protein>
<dbReference type="InterPro" id="IPR036236">
    <property type="entry name" value="Znf_C2H2_sf"/>
</dbReference>
<dbReference type="InterPro" id="IPR013087">
    <property type="entry name" value="Znf_C2H2_type"/>
</dbReference>
<dbReference type="AlphaFoldDB" id="A0A2H1W2Z8"/>
<dbReference type="PROSITE" id="PS50157">
    <property type="entry name" value="ZINC_FINGER_C2H2_2"/>
    <property type="match status" value="6"/>
</dbReference>
<name>A0A2H1W2Z8_SPOFR</name>
<feature type="domain" description="C2H2-type" evidence="8">
    <location>
        <begin position="331"/>
        <end position="353"/>
    </location>
</feature>
<dbReference type="SMART" id="SM00355">
    <property type="entry name" value="ZnF_C2H2"/>
    <property type="match status" value="10"/>
</dbReference>
<evidence type="ECO:0000256" key="5">
    <source>
        <dbReference type="ARBA" id="ARBA00022833"/>
    </source>
</evidence>
<dbReference type="PANTHER" id="PTHR24379:SF121">
    <property type="entry name" value="C2H2-TYPE DOMAIN-CONTAINING PROTEIN"/>
    <property type="match status" value="1"/>
</dbReference>
<dbReference type="InterPro" id="IPR012934">
    <property type="entry name" value="Znf_AD"/>
</dbReference>
<keyword evidence="4 7" id="KW-0863">Zinc-finger</keyword>
<accession>A0A2H1W2Z8</accession>
<feature type="domain" description="C2H2-type" evidence="8">
    <location>
        <begin position="305"/>
        <end position="332"/>
    </location>
</feature>
<organism evidence="9">
    <name type="scientific">Spodoptera frugiperda</name>
    <name type="common">Fall armyworm</name>
    <dbReference type="NCBI Taxonomy" id="7108"/>
    <lineage>
        <taxon>Eukaryota</taxon>
        <taxon>Metazoa</taxon>
        <taxon>Ecdysozoa</taxon>
        <taxon>Arthropoda</taxon>
        <taxon>Hexapoda</taxon>
        <taxon>Insecta</taxon>
        <taxon>Pterygota</taxon>
        <taxon>Neoptera</taxon>
        <taxon>Endopterygota</taxon>
        <taxon>Lepidoptera</taxon>
        <taxon>Glossata</taxon>
        <taxon>Ditrysia</taxon>
        <taxon>Noctuoidea</taxon>
        <taxon>Noctuidae</taxon>
        <taxon>Amphipyrinae</taxon>
        <taxon>Spodoptera</taxon>
    </lineage>
</organism>
<evidence type="ECO:0000259" key="8">
    <source>
        <dbReference type="PROSITE" id="PS50157"/>
    </source>
</evidence>
<proteinExistence type="predicted"/>
<dbReference type="Pfam" id="PF00096">
    <property type="entry name" value="zf-C2H2"/>
    <property type="match status" value="3"/>
</dbReference>
<dbReference type="GO" id="GO:0008270">
    <property type="term" value="F:zinc ion binding"/>
    <property type="evidence" value="ECO:0007669"/>
    <property type="project" value="UniProtKB-KW"/>
</dbReference>
<reference evidence="9" key="1">
    <citation type="submission" date="2016-07" db="EMBL/GenBank/DDBJ databases">
        <authorList>
            <person name="Bretaudeau A."/>
        </authorList>
    </citation>
    <scope>NUCLEOTIDE SEQUENCE</scope>
    <source>
        <strain evidence="9">Rice</strain>
        <tissue evidence="9">Whole body</tissue>
    </source>
</reference>
<evidence type="ECO:0000256" key="2">
    <source>
        <dbReference type="ARBA" id="ARBA00022723"/>
    </source>
</evidence>
<evidence type="ECO:0000313" key="9">
    <source>
        <dbReference type="EMBL" id="SOQ47480.1"/>
    </source>
</evidence>
<evidence type="ECO:0000256" key="1">
    <source>
        <dbReference type="ARBA" id="ARBA00004123"/>
    </source>
</evidence>
<gene>
    <name evidence="9" type="ORF">SFRICE_017335</name>
</gene>
<evidence type="ECO:0000256" key="6">
    <source>
        <dbReference type="ARBA" id="ARBA00023242"/>
    </source>
</evidence>
<dbReference type="FunFam" id="3.30.160.60:FF:000145">
    <property type="entry name" value="Zinc finger protein 574"/>
    <property type="match status" value="1"/>
</dbReference>
<comment type="subcellular location">
    <subcellularLocation>
        <location evidence="1">Nucleus</location>
    </subcellularLocation>
</comment>
<feature type="domain" description="C2H2-type" evidence="8">
    <location>
        <begin position="475"/>
        <end position="502"/>
    </location>
</feature>
<dbReference type="PANTHER" id="PTHR24379">
    <property type="entry name" value="KRAB AND ZINC FINGER DOMAIN-CONTAINING"/>
    <property type="match status" value="1"/>
</dbReference>
<dbReference type="GO" id="GO:0005634">
    <property type="term" value="C:nucleus"/>
    <property type="evidence" value="ECO:0007669"/>
    <property type="project" value="UniProtKB-SubCell"/>
</dbReference>
<feature type="domain" description="C2H2-type" evidence="8">
    <location>
        <begin position="503"/>
        <end position="530"/>
    </location>
</feature>
<evidence type="ECO:0000256" key="7">
    <source>
        <dbReference type="PROSITE-ProRule" id="PRU00042"/>
    </source>
</evidence>
<dbReference type="SMART" id="SM00868">
    <property type="entry name" value="zf-AD"/>
    <property type="match status" value="2"/>
</dbReference>
<evidence type="ECO:0000256" key="3">
    <source>
        <dbReference type="ARBA" id="ARBA00022737"/>
    </source>
</evidence>
<dbReference type="FunFam" id="3.30.160.60:FF:000065">
    <property type="entry name" value="B-cell CLL/lymphoma 6, member B"/>
    <property type="match status" value="1"/>
</dbReference>
<keyword evidence="6" id="KW-0539">Nucleus</keyword>